<dbReference type="RefSeq" id="WP_419185957.1">
    <property type="nucleotide sequence ID" value="NZ_CP036290.1"/>
</dbReference>
<sequence>MKMPGPNPAELQRLLAAPPPVHAFPTEVIVDLDGRELWRGVGPLCRADLRGVDLRRADLRERNLRRARLAGANLHGANLEASDLFMADLTGADLREAKLNCCDLGAASLRDADLRDATGYVDTDHWPFEDLLTDLSGADVRGSFESDLEDKPFLFDDRTRHSGGFAISSHGRIHIDAWLDLQRTKKLDRMPTAALRDRLGRVAWTSLRMPGSSGRSTDDYDCDVELDDEELSGCAFDDEQKVRRLNRTNLDGCTFSYEVLYWGSWSEVRARHSDFRGIELGGTLHKECDFRGSSFVGSNIGYDGLGGNSEWTDCDLRDCDFRYATLEGADLSRSKVEGSRFEFATYDASNVFPDGFDPKAHGMLEQPLPHWKIEKDDPFD</sequence>
<dbReference type="Gene3D" id="2.160.20.80">
    <property type="entry name" value="E3 ubiquitin-protein ligase SopA"/>
    <property type="match status" value="2"/>
</dbReference>
<evidence type="ECO:0000313" key="2">
    <source>
        <dbReference type="Proteomes" id="UP000319342"/>
    </source>
</evidence>
<dbReference type="InterPro" id="IPR051082">
    <property type="entry name" value="Pentapeptide-BTB/POZ_domain"/>
</dbReference>
<dbReference type="InterPro" id="IPR001646">
    <property type="entry name" value="5peptide_repeat"/>
</dbReference>
<dbReference type="AlphaFoldDB" id="A0A518D2X2"/>
<gene>
    <name evidence="1" type="primary">pipB</name>
    <name evidence="1" type="ORF">Pla163_29610</name>
</gene>
<organism evidence="1 2">
    <name type="scientific">Rohdeia mirabilis</name>
    <dbReference type="NCBI Taxonomy" id="2528008"/>
    <lineage>
        <taxon>Bacteria</taxon>
        <taxon>Pseudomonadati</taxon>
        <taxon>Planctomycetota</taxon>
        <taxon>Planctomycetia</taxon>
        <taxon>Planctomycetia incertae sedis</taxon>
        <taxon>Rohdeia</taxon>
    </lineage>
</organism>
<keyword evidence="2" id="KW-1185">Reference proteome</keyword>
<dbReference type="Pfam" id="PF00805">
    <property type="entry name" value="Pentapeptide"/>
    <property type="match status" value="3"/>
</dbReference>
<proteinExistence type="predicted"/>
<dbReference type="PANTHER" id="PTHR14136">
    <property type="entry name" value="BTB_POZ DOMAIN-CONTAINING PROTEIN KCTD9"/>
    <property type="match status" value="1"/>
</dbReference>
<dbReference type="Proteomes" id="UP000319342">
    <property type="component" value="Chromosome"/>
</dbReference>
<dbReference type="PANTHER" id="PTHR14136:SF17">
    <property type="entry name" value="BTB_POZ DOMAIN-CONTAINING PROTEIN KCTD9"/>
    <property type="match status" value="1"/>
</dbReference>
<reference evidence="1 2" key="1">
    <citation type="submission" date="2019-02" db="EMBL/GenBank/DDBJ databases">
        <title>Deep-cultivation of Planctomycetes and their phenomic and genomic characterization uncovers novel biology.</title>
        <authorList>
            <person name="Wiegand S."/>
            <person name="Jogler M."/>
            <person name="Boedeker C."/>
            <person name="Pinto D."/>
            <person name="Vollmers J."/>
            <person name="Rivas-Marin E."/>
            <person name="Kohn T."/>
            <person name="Peeters S.H."/>
            <person name="Heuer A."/>
            <person name="Rast P."/>
            <person name="Oberbeckmann S."/>
            <person name="Bunk B."/>
            <person name="Jeske O."/>
            <person name="Meyerdierks A."/>
            <person name="Storesund J.E."/>
            <person name="Kallscheuer N."/>
            <person name="Luecker S."/>
            <person name="Lage O.M."/>
            <person name="Pohl T."/>
            <person name="Merkel B.J."/>
            <person name="Hornburger P."/>
            <person name="Mueller R.-W."/>
            <person name="Bruemmer F."/>
            <person name="Labrenz M."/>
            <person name="Spormann A.M."/>
            <person name="Op den Camp H."/>
            <person name="Overmann J."/>
            <person name="Amann R."/>
            <person name="Jetten M.S.M."/>
            <person name="Mascher T."/>
            <person name="Medema M.H."/>
            <person name="Devos D.P."/>
            <person name="Kaster A.-K."/>
            <person name="Ovreas L."/>
            <person name="Rohde M."/>
            <person name="Galperin M.Y."/>
            <person name="Jogler C."/>
        </authorList>
    </citation>
    <scope>NUCLEOTIDE SEQUENCE [LARGE SCALE GENOMIC DNA]</scope>
    <source>
        <strain evidence="1 2">Pla163</strain>
    </source>
</reference>
<name>A0A518D2X2_9BACT</name>
<protein>
    <submittedName>
        <fullName evidence="1">Secreted effector protein PipB</fullName>
    </submittedName>
</protein>
<evidence type="ECO:0000313" key="1">
    <source>
        <dbReference type="EMBL" id="QDU85820.1"/>
    </source>
</evidence>
<accession>A0A518D2X2</accession>
<dbReference type="SUPFAM" id="SSF141571">
    <property type="entry name" value="Pentapeptide repeat-like"/>
    <property type="match status" value="2"/>
</dbReference>
<dbReference type="EMBL" id="CP036290">
    <property type="protein sequence ID" value="QDU85820.1"/>
    <property type="molecule type" value="Genomic_DNA"/>
</dbReference>